<evidence type="ECO:0000256" key="6">
    <source>
        <dbReference type="ARBA" id="ARBA00022917"/>
    </source>
</evidence>
<keyword evidence="7 10" id="KW-0030">Aminoacyl-tRNA synthetase</keyword>
<dbReference type="AlphaFoldDB" id="Q75F61"/>
<reference evidence="13" key="2">
    <citation type="journal article" date="2013" name="G3 (Bethesda)">
        <title>Genomes of Ashbya fungi isolated from insects reveal four mating-type loci, numerous translocations, lack of transposons, and distinct gene duplications.</title>
        <authorList>
            <person name="Dietrich F.S."/>
            <person name="Voegeli S."/>
            <person name="Kuo S."/>
            <person name="Philippsen P."/>
        </authorList>
    </citation>
    <scope>GENOME REANNOTATION</scope>
    <source>
        <strain evidence="13">ATCC 10895 / CBS 109.51 / FGSC 9923 / NRRL Y-1056</strain>
    </source>
</reference>
<name>Q75F61_EREGS</name>
<comment type="similarity">
    <text evidence="1 10">Belongs to the class-I aminoacyl-tRNA synthetase family.</text>
</comment>
<dbReference type="FunFam" id="2.170.220.10:FF:000002">
    <property type="entry name" value="Methionine--tRNA ligase"/>
    <property type="match status" value="1"/>
</dbReference>
<evidence type="ECO:0000256" key="9">
    <source>
        <dbReference type="ARBA" id="ARBA00030904"/>
    </source>
</evidence>
<dbReference type="InterPro" id="IPR033911">
    <property type="entry name" value="MetRS_core"/>
</dbReference>
<keyword evidence="6 10" id="KW-0648">Protein biosynthesis</keyword>
<dbReference type="EMBL" id="AE016814">
    <property type="protein sequence ID" value="AAS50233.1"/>
    <property type="molecule type" value="Genomic_DNA"/>
</dbReference>
<dbReference type="eggNOG" id="KOG0436">
    <property type="taxonomic scope" value="Eukaryota"/>
</dbReference>
<dbReference type="InterPro" id="IPR023457">
    <property type="entry name" value="Met-tRNA_synth_2"/>
</dbReference>
<evidence type="ECO:0000256" key="3">
    <source>
        <dbReference type="ARBA" id="ARBA00022598"/>
    </source>
</evidence>
<dbReference type="GO" id="GO:0005524">
    <property type="term" value="F:ATP binding"/>
    <property type="evidence" value="ECO:0007669"/>
    <property type="project" value="UniProtKB-KW"/>
</dbReference>
<dbReference type="GO" id="GO:0006431">
    <property type="term" value="P:methionyl-tRNA aminoacylation"/>
    <property type="evidence" value="ECO:0000318"/>
    <property type="project" value="GO_Central"/>
</dbReference>
<dbReference type="Gene3D" id="1.10.730.10">
    <property type="entry name" value="Isoleucyl-tRNA Synthetase, Domain 1"/>
    <property type="match status" value="1"/>
</dbReference>
<gene>
    <name evidence="12" type="ORF">AGOS_AAL133W</name>
</gene>
<organism evidence="12 13">
    <name type="scientific">Eremothecium gossypii (strain ATCC 10895 / CBS 109.51 / FGSC 9923 / NRRL Y-1056)</name>
    <name type="common">Yeast</name>
    <name type="synonym">Ashbya gossypii</name>
    <dbReference type="NCBI Taxonomy" id="284811"/>
    <lineage>
        <taxon>Eukaryota</taxon>
        <taxon>Fungi</taxon>
        <taxon>Dikarya</taxon>
        <taxon>Ascomycota</taxon>
        <taxon>Saccharomycotina</taxon>
        <taxon>Saccharomycetes</taxon>
        <taxon>Saccharomycetales</taxon>
        <taxon>Saccharomycetaceae</taxon>
        <taxon>Eremothecium</taxon>
    </lineage>
</organism>
<dbReference type="InterPro" id="IPR009080">
    <property type="entry name" value="tRNAsynth_Ia_anticodon-bd"/>
</dbReference>
<dbReference type="PANTHER" id="PTHR43326:SF1">
    <property type="entry name" value="METHIONINE--TRNA LIGASE, MITOCHONDRIAL"/>
    <property type="match status" value="1"/>
</dbReference>
<evidence type="ECO:0000256" key="1">
    <source>
        <dbReference type="ARBA" id="ARBA00005594"/>
    </source>
</evidence>
<dbReference type="InterPro" id="IPR014758">
    <property type="entry name" value="Met-tRNA_synth"/>
</dbReference>
<dbReference type="Gene3D" id="3.40.50.620">
    <property type="entry name" value="HUPs"/>
    <property type="match status" value="1"/>
</dbReference>
<dbReference type="GO" id="GO:0005739">
    <property type="term" value="C:mitochondrion"/>
    <property type="evidence" value="ECO:0000318"/>
    <property type="project" value="GO_Central"/>
</dbReference>
<dbReference type="EC" id="6.1.1.10" evidence="2"/>
<dbReference type="STRING" id="284811.Q75F61"/>
<protein>
    <recommendedName>
        <fullName evidence="8">Methionine--tRNA ligase, mitochondrial</fullName>
        <ecNumber evidence="2">6.1.1.10</ecNumber>
    </recommendedName>
    <alternativeName>
        <fullName evidence="9">Methionyl-tRNA synthetase</fullName>
    </alternativeName>
</protein>
<dbReference type="SUPFAM" id="SSF47323">
    <property type="entry name" value="Anticodon-binding domain of a subclass of class I aminoacyl-tRNA synthetases"/>
    <property type="match status" value="1"/>
</dbReference>
<dbReference type="Gene3D" id="2.170.220.10">
    <property type="match status" value="1"/>
</dbReference>
<accession>Q75F61</accession>
<dbReference type="Proteomes" id="UP000000591">
    <property type="component" value="Chromosome I"/>
</dbReference>
<evidence type="ECO:0000313" key="12">
    <source>
        <dbReference type="EMBL" id="AAS50233.1"/>
    </source>
</evidence>
<evidence type="ECO:0000256" key="10">
    <source>
        <dbReference type="RuleBase" id="RU363039"/>
    </source>
</evidence>
<dbReference type="OrthoDB" id="24670at2759"/>
<dbReference type="SUPFAM" id="SSF52374">
    <property type="entry name" value="Nucleotidylyl transferase"/>
    <property type="match status" value="1"/>
</dbReference>
<sequence length="567" mass="64307">MVASTRRALRAIQKFHITTPIFYPNAKPHLGHLYSSLICDVQARWQKLRDSEVLFTTGTDEHGLKIQTASEQQGYASPKVFVDKLCTHFISLDEQANIGYTRFIRTTDKDHISNVLRLWELCKANGYIYKGEHSGWYSVSDETFYPATKVVQVIDGREFPVMDGSTVTEGAEYINTETRNRVIHQTEVNYFFRLSSFRERLISHLKENPGFILPPSRSAQILDLLLKAELPDLSISRPKTRLKWGISVPGDESQKIYVWFDALCNYVTSIGGVDAVLEDRPIANLVHSIPQGSVSGSSKEWWNATTHLVGKDIVKFHTIYWPAILLAAGLPLPEKVVVHGHWLSDGVKMSKSLGNVVVPEEMIEKYDTDPMRWFILEHDTIEHDASFSEEGLCQTRELLCSKWGNLLHRCGGPKFNIHRAVQKFHHKPITDLTKNNPELYGNLLSRLTTLADEIDQLLSKYDTANALRLIWSIINDANMVVQHGEPWKKPLEEQDLIIYTAVEAARIVSIAAQPFIPVLANRFLDRLDVHFDKRSLEYASVGADSSYGTTANVRGREVPISSLSRQR</sequence>
<reference evidence="12 13" key="1">
    <citation type="journal article" date="2004" name="Science">
        <title>The Ashbya gossypii genome as a tool for mapping the ancient Saccharomyces cerevisiae genome.</title>
        <authorList>
            <person name="Dietrich F.S."/>
            <person name="Voegeli S."/>
            <person name="Brachat S."/>
            <person name="Lerch A."/>
            <person name="Gates K."/>
            <person name="Steiner S."/>
            <person name="Mohr C."/>
            <person name="Pohlmann R."/>
            <person name="Luedi P."/>
            <person name="Choi S."/>
            <person name="Wing R.A."/>
            <person name="Flavier A."/>
            <person name="Gaffney T.D."/>
            <person name="Philippsen P."/>
        </authorList>
    </citation>
    <scope>NUCLEOTIDE SEQUENCE [LARGE SCALE GENOMIC DNA]</scope>
    <source>
        <strain evidence="13">ATCC 10895 / CBS 109.51 / FGSC 9923 / NRRL Y-1056</strain>
    </source>
</reference>
<evidence type="ECO:0000256" key="2">
    <source>
        <dbReference type="ARBA" id="ARBA00012838"/>
    </source>
</evidence>
<dbReference type="InterPro" id="IPR001412">
    <property type="entry name" value="aa-tRNA-synth_I_CS"/>
</dbReference>
<evidence type="ECO:0000313" key="13">
    <source>
        <dbReference type="Proteomes" id="UP000000591"/>
    </source>
</evidence>
<dbReference type="InParanoid" id="Q75F61"/>
<dbReference type="Pfam" id="PF09334">
    <property type="entry name" value="tRNA-synt_1g"/>
    <property type="match status" value="1"/>
</dbReference>
<dbReference type="InterPro" id="IPR015413">
    <property type="entry name" value="Methionyl/Leucyl_tRNA_Synth"/>
</dbReference>
<evidence type="ECO:0000256" key="7">
    <source>
        <dbReference type="ARBA" id="ARBA00023146"/>
    </source>
</evidence>
<keyword evidence="4 10" id="KW-0547">Nucleotide-binding</keyword>
<proteinExistence type="inferred from homology"/>
<keyword evidence="13" id="KW-1185">Reference proteome</keyword>
<dbReference type="GO" id="GO:0004825">
    <property type="term" value="F:methionine-tRNA ligase activity"/>
    <property type="evidence" value="ECO:0000318"/>
    <property type="project" value="GO_Central"/>
</dbReference>
<dbReference type="OMA" id="MDTQAFC"/>
<dbReference type="GeneID" id="4618649"/>
<feature type="domain" description="Methionyl/Leucyl tRNA synthetase" evidence="11">
    <location>
        <begin position="16"/>
        <end position="410"/>
    </location>
</feature>
<dbReference type="NCBIfam" id="TIGR00398">
    <property type="entry name" value="metG"/>
    <property type="match status" value="1"/>
</dbReference>
<evidence type="ECO:0000256" key="5">
    <source>
        <dbReference type="ARBA" id="ARBA00022840"/>
    </source>
</evidence>
<evidence type="ECO:0000256" key="8">
    <source>
        <dbReference type="ARBA" id="ARBA00026124"/>
    </source>
</evidence>
<keyword evidence="5 10" id="KW-0067">ATP-binding</keyword>
<dbReference type="InterPro" id="IPR014729">
    <property type="entry name" value="Rossmann-like_a/b/a_fold"/>
</dbReference>
<dbReference type="PROSITE" id="PS00178">
    <property type="entry name" value="AA_TRNA_LIGASE_I"/>
    <property type="match status" value="1"/>
</dbReference>
<dbReference type="RefSeq" id="NP_982409.1">
    <property type="nucleotide sequence ID" value="NM_207762.1"/>
</dbReference>
<dbReference type="PANTHER" id="PTHR43326">
    <property type="entry name" value="METHIONYL-TRNA SYNTHETASE"/>
    <property type="match status" value="1"/>
</dbReference>
<evidence type="ECO:0000259" key="11">
    <source>
        <dbReference type="Pfam" id="PF09334"/>
    </source>
</evidence>
<dbReference type="CDD" id="cd00814">
    <property type="entry name" value="MetRS_core"/>
    <property type="match status" value="1"/>
</dbReference>
<keyword evidence="3 10" id="KW-0436">Ligase</keyword>
<dbReference type="HOGENOM" id="CLU_009710_9_0_1"/>
<dbReference type="FunCoup" id="Q75F61">
    <property type="interactions" value="570"/>
</dbReference>
<evidence type="ECO:0000256" key="4">
    <source>
        <dbReference type="ARBA" id="ARBA00022741"/>
    </source>
</evidence>
<dbReference type="PRINTS" id="PR01041">
    <property type="entry name" value="TRNASYNTHMET"/>
</dbReference>
<dbReference type="KEGG" id="ago:AGOS_AAL133W"/>